<feature type="domain" description="Nucleotidyltransferase-like" evidence="1">
    <location>
        <begin position="30"/>
        <end position="102"/>
    </location>
</feature>
<evidence type="ECO:0000313" key="3">
    <source>
        <dbReference type="Proteomes" id="UP001320702"/>
    </source>
</evidence>
<gene>
    <name evidence="2" type="ORF">MU516_18620</name>
</gene>
<evidence type="ECO:0000313" key="2">
    <source>
        <dbReference type="EMBL" id="MCT4334857.1"/>
    </source>
</evidence>
<accession>A0ABT2KE83</accession>
<sequence length="134" mass="15117">MGGYLRAQRHQFTVPIVARAQSQVSQERDHDPIHAAAFYRSGVLVQVPRPERYAIHKPIIADRRRDGAGSLKSAKDREQAAFLIEPMAEDRPDDVARAYAAALTIGPHWREHIDNSLKRLPETKTILDSLDTAR</sequence>
<name>A0ABT2KE83_9RHOB</name>
<keyword evidence="3" id="KW-1185">Reference proteome</keyword>
<evidence type="ECO:0000259" key="1">
    <source>
        <dbReference type="Pfam" id="PF12281"/>
    </source>
</evidence>
<reference evidence="2 3" key="1">
    <citation type="submission" date="2022-04" db="EMBL/GenBank/DDBJ databases">
        <title>Paracoccus sp. YLB-12 draft genome sequence.</title>
        <authorList>
            <person name="Yu L."/>
        </authorList>
    </citation>
    <scope>NUCLEOTIDE SEQUENCE [LARGE SCALE GENOMIC DNA]</scope>
    <source>
        <strain evidence="2 3">YLB-12</strain>
    </source>
</reference>
<dbReference type="Pfam" id="PF12281">
    <property type="entry name" value="NTP_transf_8"/>
    <property type="match status" value="1"/>
</dbReference>
<dbReference type="EMBL" id="JANAVZ010000023">
    <property type="protein sequence ID" value="MCT4334857.1"/>
    <property type="molecule type" value="Genomic_DNA"/>
</dbReference>
<organism evidence="2 3">
    <name type="scientific">Paracoccus maritimus</name>
    <dbReference type="NCBI Taxonomy" id="2933292"/>
    <lineage>
        <taxon>Bacteria</taxon>
        <taxon>Pseudomonadati</taxon>
        <taxon>Pseudomonadota</taxon>
        <taxon>Alphaproteobacteria</taxon>
        <taxon>Rhodobacterales</taxon>
        <taxon>Paracoccaceae</taxon>
        <taxon>Paracoccus</taxon>
    </lineage>
</organism>
<comment type="caution">
    <text evidence="2">The sequence shown here is derived from an EMBL/GenBank/DDBJ whole genome shotgun (WGS) entry which is preliminary data.</text>
</comment>
<proteinExistence type="predicted"/>
<dbReference type="RefSeq" id="WP_260278723.1">
    <property type="nucleotide sequence ID" value="NZ_JANAVZ010000023.1"/>
</dbReference>
<protein>
    <submittedName>
        <fullName evidence="2">GSU2403 family nucleotidyltransferase fold protein</fullName>
    </submittedName>
</protein>
<dbReference type="InterPro" id="IPR058575">
    <property type="entry name" value="NTP_transf_8_dom"/>
</dbReference>
<dbReference type="Proteomes" id="UP001320702">
    <property type="component" value="Unassembled WGS sequence"/>
</dbReference>